<name>A0A9E7KWG1_9LILI</name>
<feature type="transmembrane region" description="Helical" evidence="1">
    <location>
        <begin position="38"/>
        <end position="59"/>
    </location>
</feature>
<dbReference type="AlphaFoldDB" id="A0A9E7KWG1"/>
<keyword evidence="1" id="KW-1133">Transmembrane helix</keyword>
<sequence>MEMGGRPSPPASLDPKAIPELPIKPSTRLALPSPPLPFLSTFLFPVLAPLLLLLLLFTLTRSAEESSRLILECKSARASCCCGVED</sequence>
<organism evidence="2 3">
    <name type="scientific">Musa troglodytarum</name>
    <name type="common">fe'i banana</name>
    <dbReference type="NCBI Taxonomy" id="320322"/>
    <lineage>
        <taxon>Eukaryota</taxon>
        <taxon>Viridiplantae</taxon>
        <taxon>Streptophyta</taxon>
        <taxon>Embryophyta</taxon>
        <taxon>Tracheophyta</taxon>
        <taxon>Spermatophyta</taxon>
        <taxon>Magnoliopsida</taxon>
        <taxon>Liliopsida</taxon>
        <taxon>Zingiberales</taxon>
        <taxon>Musaceae</taxon>
        <taxon>Musa</taxon>
    </lineage>
</organism>
<proteinExistence type="predicted"/>
<dbReference type="EMBL" id="CP097510">
    <property type="protein sequence ID" value="URE34732.1"/>
    <property type="molecule type" value="Genomic_DNA"/>
</dbReference>
<reference evidence="2" key="1">
    <citation type="submission" date="2022-05" db="EMBL/GenBank/DDBJ databases">
        <title>The Musa troglodytarum L. genome provides insights into the mechanism of non-climacteric behaviour and enrichment of carotenoids.</title>
        <authorList>
            <person name="Wang J."/>
        </authorList>
    </citation>
    <scope>NUCLEOTIDE SEQUENCE</scope>
    <source>
        <tissue evidence="2">Leaf</tissue>
    </source>
</reference>
<accession>A0A9E7KWG1</accession>
<dbReference type="OrthoDB" id="1860415at2759"/>
<evidence type="ECO:0000256" key="1">
    <source>
        <dbReference type="SAM" id="Phobius"/>
    </source>
</evidence>
<keyword evidence="3" id="KW-1185">Reference proteome</keyword>
<evidence type="ECO:0000313" key="2">
    <source>
        <dbReference type="EMBL" id="URE34732.1"/>
    </source>
</evidence>
<keyword evidence="1" id="KW-0812">Transmembrane</keyword>
<dbReference type="Proteomes" id="UP001055439">
    <property type="component" value="Chromosome 8"/>
</dbReference>
<protein>
    <submittedName>
        <fullName evidence="2">No apical meristem (NAM) protein</fullName>
    </submittedName>
</protein>
<keyword evidence="1" id="KW-0472">Membrane</keyword>
<gene>
    <name evidence="2" type="ORF">MUK42_34366</name>
</gene>
<evidence type="ECO:0000313" key="3">
    <source>
        <dbReference type="Proteomes" id="UP001055439"/>
    </source>
</evidence>